<reference evidence="2" key="1">
    <citation type="journal article" date="2023" name="Mol. Phylogenet. Evol.">
        <title>Genome-scale phylogeny and comparative genomics of the fungal order Sordariales.</title>
        <authorList>
            <person name="Hensen N."/>
            <person name="Bonometti L."/>
            <person name="Westerberg I."/>
            <person name="Brannstrom I.O."/>
            <person name="Guillou S."/>
            <person name="Cros-Aarteil S."/>
            <person name="Calhoun S."/>
            <person name="Haridas S."/>
            <person name="Kuo A."/>
            <person name="Mondo S."/>
            <person name="Pangilinan J."/>
            <person name="Riley R."/>
            <person name="LaButti K."/>
            <person name="Andreopoulos B."/>
            <person name="Lipzen A."/>
            <person name="Chen C."/>
            <person name="Yan M."/>
            <person name="Daum C."/>
            <person name="Ng V."/>
            <person name="Clum A."/>
            <person name="Steindorff A."/>
            <person name="Ohm R.A."/>
            <person name="Martin F."/>
            <person name="Silar P."/>
            <person name="Natvig D.O."/>
            <person name="Lalanne C."/>
            <person name="Gautier V."/>
            <person name="Ament-Velasquez S.L."/>
            <person name="Kruys A."/>
            <person name="Hutchinson M.I."/>
            <person name="Powell A.J."/>
            <person name="Barry K."/>
            <person name="Miller A.N."/>
            <person name="Grigoriev I.V."/>
            <person name="Debuchy R."/>
            <person name="Gladieux P."/>
            <person name="Hiltunen Thoren M."/>
            <person name="Johannesson H."/>
        </authorList>
    </citation>
    <scope>NUCLEOTIDE SEQUENCE</scope>
    <source>
        <strain evidence="2">PSN243</strain>
    </source>
</reference>
<gene>
    <name evidence="2" type="ORF">QBC34DRAFT_414886</name>
</gene>
<name>A0AAV9G9S0_9PEZI</name>
<dbReference type="AlphaFoldDB" id="A0AAV9G9S0"/>
<evidence type="ECO:0000256" key="1">
    <source>
        <dbReference type="SAM" id="MobiDB-lite"/>
    </source>
</evidence>
<proteinExistence type="predicted"/>
<dbReference type="Proteomes" id="UP001321760">
    <property type="component" value="Unassembled WGS sequence"/>
</dbReference>
<sequence>MSSSSETSRLIPRSSQGSDFQQQGTVDWGNISKSTVSFTVDALNRYSKAGVEVITVLGARAIFSQAKLSVIGEERIQNALDKTQAFPTLNKALWLGFGTKHIIHSLREHREGLACIGICAALVEMYSTSFSERVLQELFQLYNPPADFTPALRQWVALVEACAGVLAPTEFGLILHQMSKVFLYPDQLNLCFNPSAASLARTLKALFDVSNGSLDKLLLTGGSDCAWIATVSHWILGLSTEVQDGNANIIYRPGVHTTDRPALGTQVVVLYDKSLSQDSIELLSRCYVIRSGRDLFHTSDADILCHGRVSWNTCLVDTFGRPMSRLLGPLAPITGTCIGTMAKVVASLRGAGDHVEAELATVVSDINSSRFRGLVINSASTFRGFFNTSRDILPELLDSPQLIQAMEETAGLSLNDSVQRYRVAMSSLEAQCACRYCHHRCTIRSAAIPMHGEANAADHEVDPSQYCLLALVHVIGNLVRTAASCSLPRTQAILPTRSGIEMMYKNVLEADYGGRHLDPAAEDVWGAFRTLLQKTAMAAAQQLYIGSRQFLSDSDLEGSAAAQDGLCFCIGTLSKITRDPIRAGTVNIVPVTIQWNGFHYKNVVDAEGRHGQITVSNVQYPAEKQVAVDDLSSHSLAGSASDKLEASLFVQESSERDRVDHLIAIYTISRRGAGQDSFLVGPAEISARLQRASRIPRKSCH</sequence>
<comment type="caution">
    <text evidence="2">The sequence shown here is derived from an EMBL/GenBank/DDBJ whole genome shotgun (WGS) entry which is preliminary data.</text>
</comment>
<organism evidence="2 3">
    <name type="scientific">Podospora aff. communis PSN243</name>
    <dbReference type="NCBI Taxonomy" id="3040156"/>
    <lineage>
        <taxon>Eukaryota</taxon>
        <taxon>Fungi</taxon>
        <taxon>Dikarya</taxon>
        <taxon>Ascomycota</taxon>
        <taxon>Pezizomycotina</taxon>
        <taxon>Sordariomycetes</taxon>
        <taxon>Sordariomycetidae</taxon>
        <taxon>Sordariales</taxon>
        <taxon>Podosporaceae</taxon>
        <taxon>Podospora</taxon>
    </lineage>
</organism>
<accession>A0AAV9G9S0</accession>
<reference evidence="2" key="2">
    <citation type="submission" date="2023-05" db="EMBL/GenBank/DDBJ databases">
        <authorList>
            <consortium name="Lawrence Berkeley National Laboratory"/>
            <person name="Steindorff A."/>
            <person name="Hensen N."/>
            <person name="Bonometti L."/>
            <person name="Westerberg I."/>
            <person name="Brannstrom I.O."/>
            <person name="Guillou S."/>
            <person name="Cros-Aarteil S."/>
            <person name="Calhoun S."/>
            <person name="Haridas S."/>
            <person name="Kuo A."/>
            <person name="Mondo S."/>
            <person name="Pangilinan J."/>
            <person name="Riley R."/>
            <person name="Labutti K."/>
            <person name="Andreopoulos B."/>
            <person name="Lipzen A."/>
            <person name="Chen C."/>
            <person name="Yanf M."/>
            <person name="Daum C."/>
            <person name="Ng V."/>
            <person name="Clum A."/>
            <person name="Ohm R."/>
            <person name="Martin F."/>
            <person name="Silar P."/>
            <person name="Natvig D."/>
            <person name="Lalanne C."/>
            <person name="Gautier V."/>
            <person name="Ament-Velasquez S.L."/>
            <person name="Kruys A."/>
            <person name="Hutchinson M.I."/>
            <person name="Powell A.J."/>
            <person name="Barry K."/>
            <person name="Miller A.N."/>
            <person name="Grigoriev I.V."/>
            <person name="Debuchy R."/>
            <person name="Gladieux P."/>
            <person name="Thoren M.H."/>
            <person name="Johannesson H."/>
        </authorList>
    </citation>
    <scope>NUCLEOTIDE SEQUENCE</scope>
    <source>
        <strain evidence="2">PSN243</strain>
    </source>
</reference>
<evidence type="ECO:0000313" key="2">
    <source>
        <dbReference type="EMBL" id="KAK4444582.1"/>
    </source>
</evidence>
<protein>
    <submittedName>
        <fullName evidence="2">Uncharacterized protein</fullName>
    </submittedName>
</protein>
<keyword evidence="3" id="KW-1185">Reference proteome</keyword>
<dbReference type="EMBL" id="MU865975">
    <property type="protein sequence ID" value="KAK4444582.1"/>
    <property type="molecule type" value="Genomic_DNA"/>
</dbReference>
<feature type="region of interest" description="Disordered" evidence="1">
    <location>
        <begin position="1"/>
        <end position="25"/>
    </location>
</feature>
<evidence type="ECO:0000313" key="3">
    <source>
        <dbReference type="Proteomes" id="UP001321760"/>
    </source>
</evidence>